<dbReference type="EMBL" id="CM017613">
    <property type="protein sequence ID" value="TYI32607.1"/>
    <property type="molecule type" value="Genomic_DNA"/>
</dbReference>
<dbReference type="AlphaFoldDB" id="A0A5D2QVG1"/>
<sequence length="110" mass="12736">MHRIKIQEVKPAPYKQYPEFELCIFVNPLISCIPYQPQSTHHRPRNRTSIHNENIKQPIVKRNLENSLGQVICSSSQTLETEGKSRKMCSRVSADAKHNGHNEEARIFLL</sequence>
<organism evidence="1 2">
    <name type="scientific">Gossypium tomentosum</name>
    <name type="common">Hawaiian cotton</name>
    <name type="synonym">Gossypium sandvicense</name>
    <dbReference type="NCBI Taxonomy" id="34277"/>
    <lineage>
        <taxon>Eukaryota</taxon>
        <taxon>Viridiplantae</taxon>
        <taxon>Streptophyta</taxon>
        <taxon>Embryophyta</taxon>
        <taxon>Tracheophyta</taxon>
        <taxon>Spermatophyta</taxon>
        <taxon>Magnoliopsida</taxon>
        <taxon>eudicotyledons</taxon>
        <taxon>Gunneridae</taxon>
        <taxon>Pentapetalae</taxon>
        <taxon>rosids</taxon>
        <taxon>malvids</taxon>
        <taxon>Malvales</taxon>
        <taxon>Malvaceae</taxon>
        <taxon>Malvoideae</taxon>
        <taxon>Gossypium</taxon>
    </lineage>
</organism>
<name>A0A5D2QVG1_GOSTO</name>
<evidence type="ECO:0000313" key="1">
    <source>
        <dbReference type="EMBL" id="TYI32607.1"/>
    </source>
</evidence>
<protein>
    <submittedName>
        <fullName evidence="1">Uncharacterized protein</fullName>
    </submittedName>
</protein>
<dbReference type="Proteomes" id="UP000322667">
    <property type="component" value="Chromosome A04"/>
</dbReference>
<keyword evidence="2" id="KW-1185">Reference proteome</keyword>
<proteinExistence type="predicted"/>
<evidence type="ECO:0000313" key="2">
    <source>
        <dbReference type="Proteomes" id="UP000322667"/>
    </source>
</evidence>
<accession>A0A5D2QVG1</accession>
<reference evidence="1 2" key="1">
    <citation type="submission" date="2019-07" db="EMBL/GenBank/DDBJ databases">
        <title>WGS assembly of Gossypium tomentosum.</title>
        <authorList>
            <person name="Chen Z.J."/>
            <person name="Sreedasyam A."/>
            <person name="Ando A."/>
            <person name="Song Q."/>
            <person name="De L."/>
            <person name="Hulse-Kemp A."/>
            <person name="Ding M."/>
            <person name="Ye W."/>
            <person name="Kirkbride R."/>
            <person name="Jenkins J."/>
            <person name="Plott C."/>
            <person name="Lovell J."/>
            <person name="Lin Y.-M."/>
            <person name="Vaughn R."/>
            <person name="Liu B."/>
            <person name="Li W."/>
            <person name="Simpson S."/>
            <person name="Scheffler B."/>
            <person name="Saski C."/>
            <person name="Grover C."/>
            <person name="Hu G."/>
            <person name="Conover J."/>
            <person name="Carlson J."/>
            <person name="Shu S."/>
            <person name="Boston L."/>
            <person name="Williams M."/>
            <person name="Peterson D."/>
            <person name="Mcgee K."/>
            <person name="Jones D."/>
            <person name="Wendel J."/>
            <person name="Stelly D."/>
            <person name="Grimwood J."/>
            <person name="Schmutz J."/>
        </authorList>
    </citation>
    <scope>NUCLEOTIDE SEQUENCE [LARGE SCALE GENOMIC DNA]</scope>
    <source>
        <strain evidence="1">7179.01</strain>
    </source>
</reference>
<gene>
    <name evidence="1" type="ORF">ES332_A04G075700v1</name>
</gene>